<name>A0AB40ATY1_DIOCR</name>
<dbReference type="GO" id="GO:0034504">
    <property type="term" value="P:protein localization to nucleus"/>
    <property type="evidence" value="ECO:0007669"/>
    <property type="project" value="EnsemblPlants"/>
</dbReference>
<keyword evidence="1" id="KW-0433">Leucine-rich repeat</keyword>
<protein>
    <submittedName>
        <fullName evidence="4">Protein phosphatase 1 regulatory inhibitor subunit PPP1R7 homolog</fullName>
    </submittedName>
</protein>
<dbReference type="RefSeq" id="XP_039118575.1">
    <property type="nucleotide sequence ID" value="XM_039262641.1"/>
</dbReference>
<dbReference type="PROSITE" id="PS51450">
    <property type="entry name" value="LRR"/>
    <property type="match status" value="6"/>
</dbReference>
<dbReference type="PANTHER" id="PTHR18849">
    <property type="entry name" value="LEUCINE RICH REPEAT PROTEIN"/>
    <property type="match status" value="1"/>
</dbReference>
<dbReference type="GeneID" id="120254541"/>
<evidence type="ECO:0000256" key="2">
    <source>
        <dbReference type="ARBA" id="ARBA00022737"/>
    </source>
</evidence>
<dbReference type="InterPro" id="IPR003591">
    <property type="entry name" value="Leu-rich_rpt_typical-subtyp"/>
</dbReference>
<dbReference type="GO" id="GO:0005737">
    <property type="term" value="C:cytoplasm"/>
    <property type="evidence" value="ECO:0007669"/>
    <property type="project" value="EnsemblPlants"/>
</dbReference>
<evidence type="ECO:0000256" key="1">
    <source>
        <dbReference type="ARBA" id="ARBA00022614"/>
    </source>
</evidence>
<dbReference type="GO" id="GO:0005634">
    <property type="term" value="C:nucleus"/>
    <property type="evidence" value="ECO:0007669"/>
    <property type="project" value="EnsemblPlants"/>
</dbReference>
<gene>
    <name evidence="4" type="primary">LOC120254541</name>
</gene>
<dbReference type="Pfam" id="PF12799">
    <property type="entry name" value="LRR_4"/>
    <property type="match status" value="1"/>
</dbReference>
<proteinExistence type="predicted"/>
<evidence type="ECO:0000313" key="3">
    <source>
        <dbReference type="Proteomes" id="UP001515500"/>
    </source>
</evidence>
<dbReference type="AlphaFoldDB" id="A0AB40ATY1"/>
<accession>A0AB40ATY1</accession>
<organism evidence="3 4">
    <name type="scientific">Dioscorea cayennensis subsp. rotundata</name>
    <name type="common">White Guinea yam</name>
    <name type="synonym">Dioscorea rotundata</name>
    <dbReference type="NCBI Taxonomy" id="55577"/>
    <lineage>
        <taxon>Eukaryota</taxon>
        <taxon>Viridiplantae</taxon>
        <taxon>Streptophyta</taxon>
        <taxon>Embryophyta</taxon>
        <taxon>Tracheophyta</taxon>
        <taxon>Spermatophyta</taxon>
        <taxon>Magnoliopsida</taxon>
        <taxon>Liliopsida</taxon>
        <taxon>Dioscoreales</taxon>
        <taxon>Dioscoreaceae</taxon>
        <taxon>Dioscorea</taxon>
    </lineage>
</organism>
<dbReference type="SMART" id="SM00365">
    <property type="entry name" value="LRR_SD22"/>
    <property type="match status" value="10"/>
</dbReference>
<dbReference type="FunFam" id="3.80.10.10:FF:000579">
    <property type="entry name" value="Protein phosphatase 1 regulatory subunit 7"/>
    <property type="match status" value="1"/>
</dbReference>
<dbReference type="FunFam" id="3.80.10.10:FF:000312">
    <property type="entry name" value="Protein phosphatases pp1 regulatory subunit, putative"/>
    <property type="match status" value="1"/>
</dbReference>
<dbReference type="InterPro" id="IPR025875">
    <property type="entry name" value="Leu-rich_rpt_4"/>
</dbReference>
<dbReference type="InterPro" id="IPR001611">
    <property type="entry name" value="Leu-rich_rpt"/>
</dbReference>
<keyword evidence="2" id="KW-0677">Repeat</keyword>
<evidence type="ECO:0000313" key="4">
    <source>
        <dbReference type="RefSeq" id="XP_039118575.1"/>
    </source>
</evidence>
<keyword evidence="3" id="KW-1185">Reference proteome</keyword>
<reference evidence="4" key="1">
    <citation type="submission" date="2025-08" db="UniProtKB">
        <authorList>
            <consortium name="RefSeq"/>
        </authorList>
    </citation>
    <scope>IDENTIFICATION</scope>
</reference>
<dbReference type="InterPro" id="IPR032675">
    <property type="entry name" value="LRR_dom_sf"/>
</dbReference>
<sequence length="333" mass="37521">MEEDLHNGSGEDEGEDEGDLSSCCLDLTSFQLHDLGDVEIPEELVELDLTANRLSVLDPRIGRLSRLRKLSLRQNLFDDEGVDPISQWDSIPGLQELVLRDNKLTKIPDVSIFKGLLIFDVSFNEVSSLNGLSKVSNTLKELYVSKNEVTRMEEVEHLHALQILELGSNRLRVMENLEALTNLQELWLGRNRIRSVNLCGLKCIRKISLQSNRLTSMAGFQECVALEELYLSHNGITKMEGLSTLINLRVLDVSANKLTSINDIENLTMLEDLWLNDNQIASLEGVDLAVAGSREKLTTIYLERNPCGNSQDYSSTLKQFFPNLQQIDSDIFI</sequence>
<dbReference type="PANTHER" id="PTHR18849:SF0">
    <property type="entry name" value="CILIA- AND FLAGELLA-ASSOCIATED PROTEIN 410-RELATED"/>
    <property type="match status" value="1"/>
</dbReference>
<dbReference type="FunFam" id="3.80.10.10:FF:000326">
    <property type="entry name" value="Protein phosphatase 1 regulatory inhibitor subunit PPP1R7 homolog"/>
    <property type="match status" value="1"/>
</dbReference>
<dbReference type="SUPFAM" id="SSF52058">
    <property type="entry name" value="L domain-like"/>
    <property type="match status" value="1"/>
</dbReference>
<dbReference type="GO" id="GO:0009738">
    <property type="term" value="P:abscisic acid-activated signaling pathway"/>
    <property type="evidence" value="ECO:0007669"/>
    <property type="project" value="EnsemblPlants"/>
</dbReference>
<dbReference type="Gene3D" id="3.80.10.10">
    <property type="entry name" value="Ribonuclease Inhibitor"/>
    <property type="match status" value="3"/>
</dbReference>
<dbReference type="Proteomes" id="UP001515500">
    <property type="component" value="Unplaced"/>
</dbReference>
<dbReference type="SMART" id="SM00369">
    <property type="entry name" value="LRR_TYP"/>
    <property type="match status" value="6"/>
</dbReference>